<dbReference type="PANTHER" id="PTHR34472">
    <property type="entry name" value="SULFUR CARRIER PROTEIN THIS"/>
    <property type="match status" value="1"/>
</dbReference>
<dbReference type="InterPro" id="IPR003749">
    <property type="entry name" value="ThiS/MoaD-like"/>
</dbReference>
<dbReference type="OrthoDB" id="9800283at2"/>
<dbReference type="EMBL" id="CP012900">
    <property type="protein sequence ID" value="ALJ29127.1"/>
    <property type="molecule type" value="Genomic_DNA"/>
</dbReference>
<dbReference type="AlphaFoldDB" id="A0A0S1B225"/>
<dbReference type="SUPFAM" id="SSF54285">
    <property type="entry name" value="MoaD/ThiS"/>
    <property type="match status" value="1"/>
</dbReference>
<gene>
    <name evidence="1" type="primary">thiS</name>
    <name evidence="1" type="ORF">AOT14_27690</name>
</gene>
<dbReference type="KEGG" id="sacz:AOT14_27690"/>
<evidence type="ECO:0000313" key="1">
    <source>
        <dbReference type="EMBL" id="ALJ29127.1"/>
    </source>
</evidence>
<name>A0A0S1B225_9GAMM</name>
<protein>
    <submittedName>
        <fullName evidence="1">Sulfur carrier protein ThiS</fullName>
    </submittedName>
</protein>
<dbReference type="InterPro" id="IPR016155">
    <property type="entry name" value="Mopterin_synth/thiamin_S_b"/>
</dbReference>
<dbReference type="PATRIC" id="fig|128780.6.peg.2796"/>
<sequence>MDIQLNGETRQLPSSLTLAALLAAEGLAERRVAVEVNGEIVSRSRHEQWQLHPGDVVEIVHALGGG</sequence>
<proteinExistence type="predicted"/>
<keyword evidence="2" id="KW-1185">Reference proteome</keyword>
<accession>A0A0S1B225</accession>
<dbReference type="Gene3D" id="3.10.20.30">
    <property type="match status" value="1"/>
</dbReference>
<dbReference type="InterPro" id="IPR012675">
    <property type="entry name" value="Beta-grasp_dom_sf"/>
</dbReference>
<dbReference type="PANTHER" id="PTHR34472:SF1">
    <property type="entry name" value="SULFUR CARRIER PROTEIN THIS"/>
    <property type="match status" value="1"/>
</dbReference>
<dbReference type="Proteomes" id="UP000061010">
    <property type="component" value="Chromosome"/>
</dbReference>
<dbReference type="NCBIfam" id="TIGR01683">
    <property type="entry name" value="thiS"/>
    <property type="match status" value="1"/>
</dbReference>
<dbReference type="InterPro" id="IPR010035">
    <property type="entry name" value="Thi_S"/>
</dbReference>
<evidence type="ECO:0000313" key="2">
    <source>
        <dbReference type="Proteomes" id="UP000061010"/>
    </source>
</evidence>
<reference evidence="1 2" key="1">
    <citation type="journal article" date="2015" name="Genome Announc.">
        <title>Complete Genome Sequencing of Stenotrophomonas acidaminiphila ZAC14D2_NAIMI4_2, a Multidrug-Resistant Strain Isolated from Sediments of a Polluted River in Mexico, Uncovers New Antibiotic Resistance Genes and a Novel Class-II Lasso Peptide Biosynthesis Gene Cluster.</title>
        <authorList>
            <person name="Vinuesa P."/>
            <person name="Ochoa-Sanchez L.E."/>
        </authorList>
    </citation>
    <scope>NUCLEOTIDE SEQUENCE [LARGE SCALE GENOMIC DNA]</scope>
    <source>
        <strain evidence="1 2">ZAC14D2_NAIMI4_2</strain>
    </source>
</reference>
<dbReference type="CDD" id="cd00565">
    <property type="entry name" value="Ubl_ThiS"/>
    <property type="match status" value="1"/>
</dbReference>
<dbReference type="Pfam" id="PF02597">
    <property type="entry name" value="ThiS"/>
    <property type="match status" value="1"/>
</dbReference>
<organism evidence="1 2">
    <name type="scientific">Stenotrophomonas acidaminiphila</name>
    <dbReference type="NCBI Taxonomy" id="128780"/>
    <lineage>
        <taxon>Bacteria</taxon>
        <taxon>Pseudomonadati</taxon>
        <taxon>Pseudomonadota</taxon>
        <taxon>Gammaproteobacteria</taxon>
        <taxon>Lysobacterales</taxon>
        <taxon>Lysobacteraceae</taxon>
        <taxon>Stenotrophomonas</taxon>
    </lineage>
</organism>